<organism evidence="1 2">
    <name type="scientific">Phlebia brevispora</name>
    <dbReference type="NCBI Taxonomy" id="194682"/>
    <lineage>
        <taxon>Eukaryota</taxon>
        <taxon>Fungi</taxon>
        <taxon>Dikarya</taxon>
        <taxon>Basidiomycota</taxon>
        <taxon>Agaricomycotina</taxon>
        <taxon>Agaricomycetes</taxon>
        <taxon>Polyporales</taxon>
        <taxon>Meruliaceae</taxon>
        <taxon>Phlebia</taxon>
    </lineage>
</organism>
<dbReference type="EMBL" id="JANHOG010001700">
    <property type="protein sequence ID" value="KAJ3532923.1"/>
    <property type="molecule type" value="Genomic_DNA"/>
</dbReference>
<name>A0ACC1S6E9_9APHY</name>
<sequence length="325" mass="35635">MKVSAYCTASQAPSLTRPAWTRHLPARTHLFSSRPNPQPDDMFRNTYDSDNTVFSPQGRLHQVEYALEAVKQGSAAVGLRSKTHAILLALKRSTGELASYQQKMYRIDDHVGIAIAGLTSDARVLSNFMRQQAMSSRMIFNRPIPVNRLVSSIADKAQVNTQEYGRRPYGVGFLVIGGDKTGPHLYEFSPSGNSYEYYAMSIGARSQSAKTYLEKHYESFVDCNLEDLIRHGLHALRETLQQDKELTINNTSIGIVGPAGDHEKNVPPEGPFRILEGEDIDVYLKGMVPKEGEGAAPATAATEAPAGQAQQPPPAAGDEDVQMAD</sequence>
<evidence type="ECO:0000313" key="2">
    <source>
        <dbReference type="Proteomes" id="UP001148662"/>
    </source>
</evidence>
<comment type="caution">
    <text evidence="1">The sequence shown here is derived from an EMBL/GenBank/DDBJ whole genome shotgun (WGS) entry which is preliminary data.</text>
</comment>
<accession>A0ACC1S6E9</accession>
<reference evidence="1" key="1">
    <citation type="submission" date="2022-07" db="EMBL/GenBank/DDBJ databases">
        <title>Genome Sequence of Phlebia brevispora.</title>
        <authorList>
            <person name="Buettner E."/>
        </authorList>
    </citation>
    <scope>NUCLEOTIDE SEQUENCE</scope>
    <source>
        <strain evidence="1">MPL23</strain>
    </source>
</reference>
<evidence type="ECO:0000313" key="1">
    <source>
        <dbReference type="EMBL" id="KAJ3532923.1"/>
    </source>
</evidence>
<keyword evidence="2" id="KW-1185">Reference proteome</keyword>
<protein>
    <submittedName>
        <fullName evidence="1">Uncharacterized protein</fullName>
    </submittedName>
</protein>
<dbReference type="Proteomes" id="UP001148662">
    <property type="component" value="Unassembled WGS sequence"/>
</dbReference>
<proteinExistence type="predicted"/>
<gene>
    <name evidence="1" type="ORF">NM688_g7351</name>
</gene>